<dbReference type="AlphaFoldDB" id="A0A835ARG6"/>
<accession>A0A835ARG6</accession>
<dbReference type="EMBL" id="JACEFO010002216">
    <property type="protein sequence ID" value="KAF8672852.1"/>
    <property type="molecule type" value="Genomic_DNA"/>
</dbReference>
<dbReference type="InterPro" id="IPR052367">
    <property type="entry name" value="Thiosulfate_ST/Rhodanese-like"/>
</dbReference>
<organism evidence="2 3">
    <name type="scientific">Digitaria exilis</name>
    <dbReference type="NCBI Taxonomy" id="1010633"/>
    <lineage>
        <taxon>Eukaryota</taxon>
        <taxon>Viridiplantae</taxon>
        <taxon>Streptophyta</taxon>
        <taxon>Embryophyta</taxon>
        <taxon>Tracheophyta</taxon>
        <taxon>Spermatophyta</taxon>
        <taxon>Magnoliopsida</taxon>
        <taxon>Liliopsida</taxon>
        <taxon>Poales</taxon>
        <taxon>Poaceae</taxon>
        <taxon>PACMAD clade</taxon>
        <taxon>Panicoideae</taxon>
        <taxon>Panicodae</taxon>
        <taxon>Paniceae</taxon>
        <taxon>Anthephorinae</taxon>
        <taxon>Digitaria</taxon>
    </lineage>
</organism>
<dbReference type="PANTHER" id="PTHR45431:SF3">
    <property type="entry name" value="RHODANESE-LIKE DOMAIN-CONTAINING PROTEIN 15, CHLOROPLASTIC"/>
    <property type="match status" value="1"/>
</dbReference>
<dbReference type="PROSITE" id="PS50206">
    <property type="entry name" value="RHODANESE_3"/>
    <property type="match status" value="1"/>
</dbReference>
<dbReference type="Gene3D" id="3.40.250.10">
    <property type="entry name" value="Rhodanese-like domain"/>
    <property type="match status" value="1"/>
</dbReference>
<comment type="caution">
    <text evidence="2">The sequence shown here is derived from an EMBL/GenBank/DDBJ whole genome shotgun (WGS) entry which is preliminary data.</text>
</comment>
<dbReference type="SUPFAM" id="SSF52821">
    <property type="entry name" value="Rhodanese/Cell cycle control phosphatase"/>
    <property type="match status" value="1"/>
</dbReference>
<protein>
    <recommendedName>
        <fullName evidence="1">Rhodanese domain-containing protein</fullName>
    </recommendedName>
</protein>
<name>A0A835ARG6_9POAL</name>
<dbReference type="OrthoDB" id="566238at2759"/>
<proteinExistence type="predicted"/>
<dbReference type="PANTHER" id="PTHR45431">
    <property type="entry name" value="RHODANESE-LIKE DOMAIN-CONTAINING PROTEIN 15, CHLOROPLASTIC"/>
    <property type="match status" value="1"/>
</dbReference>
<feature type="domain" description="Rhodanese" evidence="1">
    <location>
        <begin position="78"/>
        <end position="106"/>
    </location>
</feature>
<dbReference type="CDD" id="cd00158">
    <property type="entry name" value="RHOD"/>
    <property type="match status" value="1"/>
</dbReference>
<evidence type="ECO:0000313" key="3">
    <source>
        <dbReference type="Proteomes" id="UP000636709"/>
    </source>
</evidence>
<dbReference type="Proteomes" id="UP000636709">
    <property type="component" value="Unassembled WGS sequence"/>
</dbReference>
<reference evidence="2" key="1">
    <citation type="submission" date="2020-07" db="EMBL/GenBank/DDBJ databases">
        <title>Genome sequence and genetic diversity analysis of an under-domesticated orphan crop, white fonio (Digitaria exilis).</title>
        <authorList>
            <person name="Bennetzen J.L."/>
            <person name="Chen S."/>
            <person name="Ma X."/>
            <person name="Wang X."/>
            <person name="Yssel A.E.J."/>
            <person name="Chaluvadi S.R."/>
            <person name="Johnson M."/>
            <person name="Gangashetty P."/>
            <person name="Hamidou F."/>
            <person name="Sanogo M.D."/>
            <person name="Zwaenepoel A."/>
            <person name="Wallace J."/>
            <person name="Van De Peer Y."/>
            <person name="Van Deynze A."/>
        </authorList>
    </citation>
    <scope>NUCLEOTIDE SEQUENCE</scope>
    <source>
        <tissue evidence="2">Leaves</tissue>
    </source>
</reference>
<gene>
    <name evidence="2" type="ORF">HU200_049189</name>
</gene>
<dbReference type="InterPro" id="IPR036873">
    <property type="entry name" value="Rhodanese-like_dom_sf"/>
</dbReference>
<sequence length="119" mass="12434">MAATLSLPAAIRSLAIARARHGAAGVLLQSAAAAIADKTPGSLITVRRTSNGADGALQAGAEAAVPRSVPVHIAYELQQAGHHYLDVRTETEFRAGHPERALNIPYLFRTDSGIMPADI</sequence>
<evidence type="ECO:0000313" key="2">
    <source>
        <dbReference type="EMBL" id="KAF8672852.1"/>
    </source>
</evidence>
<dbReference type="InterPro" id="IPR001763">
    <property type="entry name" value="Rhodanese-like_dom"/>
</dbReference>
<dbReference type="Gramene" id="Dexi4A01G0023860.1">
    <property type="protein sequence ID" value="Dexi4A01G0023860.1:cds"/>
    <property type="gene ID" value="Dexi4A01G0023860"/>
</dbReference>
<keyword evidence="3" id="KW-1185">Reference proteome</keyword>
<evidence type="ECO:0000259" key="1">
    <source>
        <dbReference type="PROSITE" id="PS50206"/>
    </source>
</evidence>